<dbReference type="GO" id="GO:0005524">
    <property type="term" value="F:ATP binding"/>
    <property type="evidence" value="ECO:0007669"/>
    <property type="project" value="UniProtKB-KW"/>
</dbReference>
<comment type="similarity">
    <text evidence="2">Belongs to the protein kinase superfamily. CAMK Ser/Thr protein kinase family.</text>
</comment>
<dbReference type="PANTHER" id="PTHR24346">
    <property type="entry name" value="MAP/MICROTUBULE AFFINITY-REGULATING KINASE"/>
    <property type="match status" value="1"/>
</dbReference>
<dbReference type="EnsemblMetazoa" id="XM_021055770.2">
    <property type="protein sequence ID" value="XP_020911429.1"/>
    <property type="gene ID" value="LOC110249188"/>
</dbReference>
<keyword evidence="17" id="KW-0812">Transmembrane</keyword>
<comment type="catalytic activity">
    <reaction evidence="13">
        <text>L-seryl-[protein] + ATP = O-phospho-L-seryl-[protein] + ADP + H(+)</text>
        <dbReference type="Rhea" id="RHEA:17989"/>
        <dbReference type="Rhea" id="RHEA-COMP:9863"/>
        <dbReference type="Rhea" id="RHEA-COMP:11604"/>
        <dbReference type="ChEBI" id="CHEBI:15378"/>
        <dbReference type="ChEBI" id="CHEBI:29999"/>
        <dbReference type="ChEBI" id="CHEBI:30616"/>
        <dbReference type="ChEBI" id="CHEBI:83421"/>
        <dbReference type="ChEBI" id="CHEBI:456216"/>
        <dbReference type="EC" id="2.7.11.1"/>
    </reaction>
</comment>
<dbReference type="FunFam" id="3.30.200.20:FF:000003">
    <property type="entry name" value="Non-specific serine/threonine protein kinase"/>
    <property type="match status" value="1"/>
</dbReference>
<keyword evidence="8" id="KW-0547">Nucleotide-binding</keyword>
<dbReference type="OrthoDB" id="193931at2759"/>
<keyword evidence="17" id="KW-1133">Transmembrane helix</keyword>
<keyword evidence="11" id="KW-0460">Magnesium</keyword>
<evidence type="ECO:0000256" key="5">
    <source>
        <dbReference type="ARBA" id="ARBA00022553"/>
    </source>
</evidence>
<evidence type="ECO:0000259" key="18">
    <source>
        <dbReference type="PROSITE" id="PS50011"/>
    </source>
</evidence>
<dbReference type="CDD" id="cd14075">
    <property type="entry name" value="STKc_NIM1"/>
    <property type="match status" value="1"/>
</dbReference>
<name>A0A913XXP9_EXADI</name>
<dbReference type="Pfam" id="PF00069">
    <property type="entry name" value="Pkinase"/>
    <property type="match status" value="1"/>
</dbReference>
<evidence type="ECO:0000313" key="19">
    <source>
        <dbReference type="EnsemblMetazoa" id="XP_020911429.1"/>
    </source>
</evidence>
<keyword evidence="6" id="KW-0808">Transferase</keyword>
<evidence type="ECO:0000256" key="8">
    <source>
        <dbReference type="ARBA" id="ARBA00022741"/>
    </source>
</evidence>
<evidence type="ECO:0000256" key="13">
    <source>
        <dbReference type="ARBA" id="ARBA00048679"/>
    </source>
</evidence>
<evidence type="ECO:0000256" key="10">
    <source>
        <dbReference type="ARBA" id="ARBA00022840"/>
    </source>
</evidence>
<evidence type="ECO:0000256" key="2">
    <source>
        <dbReference type="ARBA" id="ARBA00006692"/>
    </source>
</evidence>
<evidence type="ECO:0000256" key="1">
    <source>
        <dbReference type="ARBA" id="ARBA00001946"/>
    </source>
</evidence>
<feature type="region of interest" description="Disordered" evidence="16">
    <location>
        <begin position="386"/>
        <end position="426"/>
    </location>
</feature>
<keyword evidence="4" id="KW-0723">Serine/threonine-protein kinase</keyword>
<dbReference type="GO" id="GO:0035556">
    <property type="term" value="P:intracellular signal transduction"/>
    <property type="evidence" value="ECO:0007669"/>
    <property type="project" value="TreeGrafter"/>
</dbReference>
<dbReference type="AlphaFoldDB" id="A0A913XXP9"/>
<dbReference type="Gene3D" id="1.10.510.10">
    <property type="entry name" value="Transferase(Phosphotransferase) domain 1"/>
    <property type="match status" value="1"/>
</dbReference>
<feature type="compositionally biased region" description="Polar residues" evidence="16">
    <location>
        <begin position="1"/>
        <end position="17"/>
    </location>
</feature>
<protein>
    <recommendedName>
        <fullName evidence="14">Serine/threonine-protein kinase NIM1</fullName>
        <ecNumber evidence="3">2.7.11.1</ecNumber>
    </recommendedName>
    <alternativeName>
        <fullName evidence="15">NIM1 serine/threonine-protein kinase</fullName>
    </alternativeName>
</protein>
<dbReference type="SMART" id="SM00220">
    <property type="entry name" value="S_TKc"/>
    <property type="match status" value="1"/>
</dbReference>
<feature type="region of interest" description="Disordered" evidence="16">
    <location>
        <begin position="1"/>
        <end position="34"/>
    </location>
</feature>
<keyword evidence="17" id="KW-0472">Membrane</keyword>
<feature type="transmembrane region" description="Helical" evidence="17">
    <location>
        <begin position="233"/>
        <end position="256"/>
    </location>
</feature>
<evidence type="ECO:0000256" key="16">
    <source>
        <dbReference type="SAM" id="MobiDB-lite"/>
    </source>
</evidence>
<comment type="catalytic activity">
    <reaction evidence="12">
        <text>L-threonyl-[protein] + ATP = O-phospho-L-threonyl-[protein] + ADP + H(+)</text>
        <dbReference type="Rhea" id="RHEA:46608"/>
        <dbReference type="Rhea" id="RHEA-COMP:11060"/>
        <dbReference type="Rhea" id="RHEA-COMP:11605"/>
        <dbReference type="ChEBI" id="CHEBI:15378"/>
        <dbReference type="ChEBI" id="CHEBI:30013"/>
        <dbReference type="ChEBI" id="CHEBI:30616"/>
        <dbReference type="ChEBI" id="CHEBI:61977"/>
        <dbReference type="ChEBI" id="CHEBI:456216"/>
        <dbReference type="EC" id="2.7.11.1"/>
    </reaction>
</comment>
<evidence type="ECO:0000256" key="6">
    <source>
        <dbReference type="ARBA" id="ARBA00022679"/>
    </source>
</evidence>
<keyword evidence="7" id="KW-0479">Metal-binding</keyword>
<feature type="domain" description="Protein kinase" evidence="18">
    <location>
        <begin position="59"/>
        <end position="310"/>
    </location>
</feature>
<dbReference type="GO" id="GO:0050321">
    <property type="term" value="F:tau-protein kinase activity"/>
    <property type="evidence" value="ECO:0007669"/>
    <property type="project" value="TreeGrafter"/>
</dbReference>
<evidence type="ECO:0000256" key="9">
    <source>
        <dbReference type="ARBA" id="ARBA00022777"/>
    </source>
</evidence>
<dbReference type="InterPro" id="IPR011009">
    <property type="entry name" value="Kinase-like_dom_sf"/>
</dbReference>
<dbReference type="OMA" id="IMSNEWM"/>
<comment type="cofactor">
    <cofactor evidence="1">
        <name>Mg(2+)</name>
        <dbReference type="ChEBI" id="CHEBI:18420"/>
    </cofactor>
</comment>
<evidence type="ECO:0000256" key="11">
    <source>
        <dbReference type="ARBA" id="ARBA00022842"/>
    </source>
</evidence>
<evidence type="ECO:0000256" key="12">
    <source>
        <dbReference type="ARBA" id="ARBA00047899"/>
    </source>
</evidence>
<evidence type="ECO:0000256" key="17">
    <source>
        <dbReference type="SAM" id="Phobius"/>
    </source>
</evidence>
<organism evidence="19 20">
    <name type="scientific">Exaiptasia diaphana</name>
    <name type="common">Tropical sea anemone</name>
    <name type="synonym">Aiptasia pulchella</name>
    <dbReference type="NCBI Taxonomy" id="2652724"/>
    <lineage>
        <taxon>Eukaryota</taxon>
        <taxon>Metazoa</taxon>
        <taxon>Cnidaria</taxon>
        <taxon>Anthozoa</taxon>
        <taxon>Hexacorallia</taxon>
        <taxon>Actiniaria</taxon>
        <taxon>Aiptasiidae</taxon>
        <taxon>Exaiptasia</taxon>
    </lineage>
</organism>
<evidence type="ECO:0000256" key="7">
    <source>
        <dbReference type="ARBA" id="ARBA00022723"/>
    </source>
</evidence>
<dbReference type="GO" id="GO:0046872">
    <property type="term" value="F:metal ion binding"/>
    <property type="evidence" value="ECO:0007669"/>
    <property type="project" value="UniProtKB-KW"/>
</dbReference>
<dbReference type="InterPro" id="IPR008271">
    <property type="entry name" value="Ser/Thr_kinase_AS"/>
</dbReference>
<dbReference type="InterPro" id="IPR000719">
    <property type="entry name" value="Prot_kinase_dom"/>
</dbReference>
<evidence type="ECO:0000313" key="20">
    <source>
        <dbReference type="Proteomes" id="UP000887567"/>
    </source>
</evidence>
<feature type="compositionally biased region" description="Basic and acidic residues" evidence="16">
    <location>
        <begin position="398"/>
        <end position="417"/>
    </location>
</feature>
<dbReference type="PROSITE" id="PS50011">
    <property type="entry name" value="PROTEIN_KINASE_DOM"/>
    <property type="match status" value="1"/>
</dbReference>
<dbReference type="PANTHER" id="PTHR24346:SF49">
    <property type="entry name" value="NIM1 SERINE_THREONINE PROTEIN KINASE"/>
    <property type="match status" value="1"/>
</dbReference>
<dbReference type="SUPFAM" id="SSF56112">
    <property type="entry name" value="Protein kinase-like (PK-like)"/>
    <property type="match status" value="1"/>
</dbReference>
<dbReference type="RefSeq" id="XP_020911429.1">
    <property type="nucleotide sequence ID" value="XM_021055770.2"/>
</dbReference>
<evidence type="ECO:0000256" key="14">
    <source>
        <dbReference type="ARBA" id="ARBA00069491"/>
    </source>
</evidence>
<dbReference type="GeneID" id="110249188"/>
<proteinExistence type="inferred from homology"/>
<keyword evidence="5" id="KW-0597">Phosphoprotein</keyword>
<dbReference type="Proteomes" id="UP000887567">
    <property type="component" value="Unplaced"/>
</dbReference>
<dbReference type="FunFam" id="1.10.510.10:FF:000346">
    <property type="entry name" value="Serine/threonine-protein kinase NIM1"/>
    <property type="match status" value="1"/>
</dbReference>
<accession>A0A913XXP9</accession>
<sequence>MTVANNNRPTMTGQNFVDNGEESRQDGTRLSSYDKLTRDLSTSEKLKQEVALGKRIGFYRIRGELGSGNFCQVKMGIHALAREKVAIKILDKTKLDQKTQRLLSREISVMERLHHPNIIRIYEVIETLPKVHIVMEYAGGGELFTKISNEGKLPEKTAKKIFSQIQSAVEHMHNKNIIHRDLKAENVFIAGPNLVKVGDFGFSTTTAKDNPLNTFCGSPPYAAPELFRDENYVGIYVDIWALGIMCYFMVTGVMPFRAETVGKLKKCILDGTYYLPDFLSEHCRELIRNILRPVPSDRLTMEEIRRSKWLESEVFPEADAKYSLSPPFDGQKCTEDEKEALKILGELGVTTEVIARGQDRRESITGSYRIILHRVQKRKAELVRKSSTMTTFSHYNNRPRDLRQSRKQEVEDRDKQQPKSKFCTIL</sequence>
<dbReference type="GO" id="GO:0005737">
    <property type="term" value="C:cytoplasm"/>
    <property type="evidence" value="ECO:0007669"/>
    <property type="project" value="TreeGrafter"/>
</dbReference>
<reference evidence="19" key="1">
    <citation type="submission" date="2022-11" db="UniProtKB">
        <authorList>
            <consortium name="EnsemblMetazoa"/>
        </authorList>
    </citation>
    <scope>IDENTIFICATION</scope>
</reference>
<dbReference type="InterPro" id="IPR049571">
    <property type="entry name" value="NIM1K_STKc"/>
</dbReference>
<feature type="compositionally biased region" description="Polar residues" evidence="16">
    <location>
        <begin position="386"/>
        <end position="396"/>
    </location>
</feature>
<evidence type="ECO:0000256" key="3">
    <source>
        <dbReference type="ARBA" id="ARBA00012513"/>
    </source>
</evidence>
<dbReference type="KEGG" id="epa:110249188"/>
<dbReference type="EC" id="2.7.11.1" evidence="3"/>
<keyword evidence="20" id="KW-1185">Reference proteome</keyword>
<evidence type="ECO:0000256" key="4">
    <source>
        <dbReference type="ARBA" id="ARBA00022527"/>
    </source>
</evidence>
<dbReference type="GO" id="GO:0000226">
    <property type="term" value="P:microtubule cytoskeleton organization"/>
    <property type="evidence" value="ECO:0007669"/>
    <property type="project" value="TreeGrafter"/>
</dbReference>
<dbReference type="PROSITE" id="PS00108">
    <property type="entry name" value="PROTEIN_KINASE_ST"/>
    <property type="match status" value="1"/>
</dbReference>
<keyword evidence="9" id="KW-0418">Kinase</keyword>
<keyword evidence="10" id="KW-0067">ATP-binding</keyword>
<evidence type="ECO:0000256" key="15">
    <source>
        <dbReference type="ARBA" id="ARBA00080118"/>
    </source>
</evidence>